<keyword evidence="2" id="KW-0813">Transport</keyword>
<feature type="coiled-coil region" evidence="10">
    <location>
        <begin position="46"/>
        <end position="80"/>
    </location>
</feature>
<organism evidence="12 13">
    <name type="scientific">Sciurus carolinensis</name>
    <name type="common">Eastern gray squirrel</name>
    <dbReference type="NCBI Taxonomy" id="30640"/>
    <lineage>
        <taxon>Eukaryota</taxon>
        <taxon>Metazoa</taxon>
        <taxon>Chordata</taxon>
        <taxon>Craniata</taxon>
        <taxon>Vertebrata</taxon>
        <taxon>Euteleostomi</taxon>
        <taxon>Mammalia</taxon>
        <taxon>Eutheria</taxon>
        <taxon>Euarchontoglires</taxon>
        <taxon>Glires</taxon>
        <taxon>Rodentia</taxon>
        <taxon>Sciuromorpha</taxon>
        <taxon>Sciuridae</taxon>
        <taxon>Sciurinae</taxon>
        <taxon>Sciurini</taxon>
        <taxon>Sciurus</taxon>
    </lineage>
</organism>
<dbReference type="InterPro" id="IPR037245">
    <property type="entry name" value="FIP-RBD_C_sf"/>
</dbReference>
<dbReference type="InterPro" id="IPR019323">
    <property type="entry name" value="ELKS/CAST"/>
</dbReference>
<feature type="coiled-coil region" evidence="10">
    <location>
        <begin position="247"/>
        <end position="274"/>
    </location>
</feature>
<name>A0AA41NCN3_SCICA</name>
<evidence type="ECO:0000313" key="13">
    <source>
        <dbReference type="Proteomes" id="UP001166674"/>
    </source>
</evidence>
<dbReference type="PANTHER" id="PTHR18861">
    <property type="entry name" value="ELKS/RAB6-INTERACTING/CAST PROTEIN"/>
    <property type="match status" value="1"/>
</dbReference>
<evidence type="ECO:0000256" key="7">
    <source>
        <dbReference type="ARBA" id="ARBA00023212"/>
    </source>
</evidence>
<evidence type="ECO:0000259" key="11">
    <source>
        <dbReference type="PROSITE" id="PS51511"/>
    </source>
</evidence>
<evidence type="ECO:0000256" key="3">
    <source>
        <dbReference type="ARBA" id="ARBA00022490"/>
    </source>
</evidence>
<dbReference type="GO" id="GO:0048788">
    <property type="term" value="C:cytoskeleton of presynaptic active zone"/>
    <property type="evidence" value="ECO:0007669"/>
    <property type="project" value="TreeGrafter"/>
</dbReference>
<keyword evidence="7" id="KW-0206">Cytoskeleton</keyword>
<protein>
    <submittedName>
        <fullName evidence="12">ELKS/Rab6-interacting/CAST family member 1</fullName>
    </submittedName>
</protein>
<gene>
    <name evidence="12" type="ORF">SUZIE_194685</name>
</gene>
<evidence type="ECO:0000256" key="5">
    <source>
        <dbReference type="ARBA" id="ARBA00023018"/>
    </source>
</evidence>
<evidence type="ECO:0000256" key="8">
    <source>
        <dbReference type="ARBA" id="ARBA00023273"/>
    </source>
</evidence>
<accession>A0AA41NCN3</accession>
<dbReference type="Gene3D" id="1.20.5.2440">
    <property type="match status" value="1"/>
</dbReference>
<evidence type="ECO:0000256" key="6">
    <source>
        <dbReference type="ARBA" id="ARBA00023054"/>
    </source>
</evidence>
<reference evidence="12" key="1">
    <citation type="submission" date="2020-03" db="EMBL/GenBank/DDBJ databases">
        <title>Studies in the Genomics of Life Span.</title>
        <authorList>
            <person name="Glass D."/>
        </authorList>
    </citation>
    <scope>NUCLEOTIDE SEQUENCE</scope>
    <source>
        <strain evidence="12">SUZIE</strain>
        <tissue evidence="12">Muscle</tissue>
    </source>
</reference>
<dbReference type="Pfam" id="PF10174">
    <property type="entry name" value="Cast"/>
    <property type="match status" value="1"/>
</dbReference>
<comment type="caution">
    <text evidence="12">The sequence shown here is derived from an EMBL/GenBank/DDBJ whole genome shotgun (WGS) entry which is preliminary data.</text>
</comment>
<dbReference type="PROSITE" id="PS51511">
    <property type="entry name" value="FIP_RBD"/>
    <property type="match status" value="1"/>
</dbReference>
<evidence type="ECO:0000256" key="10">
    <source>
        <dbReference type="SAM" id="Coils"/>
    </source>
</evidence>
<dbReference type="FunFam" id="1.20.5.2440:FF:000005">
    <property type="entry name" value="ELKS/Rab6-interacting/CAST family member 1 isoform X1"/>
    <property type="match status" value="1"/>
</dbReference>
<dbReference type="AlphaFoldDB" id="A0AA41NCN3"/>
<dbReference type="GO" id="GO:0007274">
    <property type="term" value="P:neuromuscular synaptic transmission"/>
    <property type="evidence" value="ECO:0007669"/>
    <property type="project" value="TreeGrafter"/>
</dbReference>
<evidence type="ECO:0000256" key="1">
    <source>
        <dbReference type="ARBA" id="ARBA00004245"/>
    </source>
</evidence>
<dbReference type="SUPFAM" id="SSF144270">
    <property type="entry name" value="Eferin C-derminal domain-like"/>
    <property type="match status" value="1"/>
</dbReference>
<dbReference type="GO" id="GO:0048167">
    <property type="term" value="P:regulation of synaptic plasticity"/>
    <property type="evidence" value="ECO:0007669"/>
    <property type="project" value="TreeGrafter"/>
</dbReference>
<keyword evidence="4" id="KW-0597">Phosphoprotein</keyword>
<dbReference type="PANTHER" id="PTHR18861:SF1">
    <property type="entry name" value="ELKS_RAB6-INTERACTING_CAST FAMILY MEMBER 1"/>
    <property type="match status" value="1"/>
</dbReference>
<dbReference type="Proteomes" id="UP001166674">
    <property type="component" value="Unassembled WGS sequence"/>
</dbReference>
<evidence type="ECO:0000256" key="9">
    <source>
        <dbReference type="ARBA" id="ARBA00034106"/>
    </source>
</evidence>
<dbReference type="InterPro" id="IPR019018">
    <property type="entry name" value="Rab-bd_FIP-RBD"/>
</dbReference>
<sequence>MGSPRLEARAKLQGKPSACLLPAAASQRRQEALLAAISEKDANIALLELSSSKKKTQEEVAALKREKDRLVQQLKQQVSQEGNCPFNDDGHALMSNSKCLHQPIKTPLANSVMATHLGMVVGQSCSVMASVFGLVVGLQNSVSGNKDDVRYKCYTNTSEETQNRMKLMADNYEDDHFKSSHSSQTNHKPSPDQIIQPLLELDQNRSKLKLYIGHLTALCHDRDPLILRGLTPPASYNLDDDQAAWENELQKMTQEQLQDELEKGERDNAELQEFANAILQQIADHCPDILEQVVNALEESS</sequence>
<evidence type="ECO:0000256" key="2">
    <source>
        <dbReference type="ARBA" id="ARBA00022448"/>
    </source>
</evidence>
<keyword evidence="3" id="KW-0963">Cytoplasm</keyword>
<dbReference type="Pfam" id="PF09457">
    <property type="entry name" value="RBD-FIP"/>
    <property type="match status" value="1"/>
</dbReference>
<feature type="domain" description="FIP-RBD" evidence="11">
    <location>
        <begin position="231"/>
        <end position="293"/>
    </location>
</feature>
<keyword evidence="5" id="KW-0770">Synapse</keyword>
<keyword evidence="8" id="KW-0966">Cell projection</keyword>
<proteinExistence type="predicted"/>
<dbReference type="EMBL" id="JAATJV010419400">
    <property type="protein sequence ID" value="MBZ3887786.1"/>
    <property type="molecule type" value="Genomic_DNA"/>
</dbReference>
<evidence type="ECO:0000256" key="4">
    <source>
        <dbReference type="ARBA" id="ARBA00022553"/>
    </source>
</evidence>
<keyword evidence="13" id="KW-1185">Reference proteome</keyword>
<dbReference type="GO" id="GO:0098882">
    <property type="term" value="F:structural constituent of presynaptic active zone"/>
    <property type="evidence" value="ECO:0007669"/>
    <property type="project" value="TreeGrafter"/>
</dbReference>
<keyword evidence="6 10" id="KW-0175">Coiled coil</keyword>
<evidence type="ECO:0000313" key="12">
    <source>
        <dbReference type="EMBL" id="MBZ3887786.1"/>
    </source>
</evidence>
<comment type="subcellular location">
    <subcellularLocation>
        <location evidence="1">Cytoplasm</location>
        <location evidence="1">Cytoskeleton</location>
    </subcellularLocation>
    <subcellularLocation>
        <location evidence="9">Presynapse</location>
    </subcellularLocation>
</comment>